<dbReference type="AlphaFoldDB" id="A0A9X2KVB5"/>
<dbReference type="InterPro" id="IPR002941">
    <property type="entry name" value="DNA_methylase_N4/N6"/>
</dbReference>
<organism evidence="5 6">
    <name type="scientific">Christiangramia oceanisediminis</name>
    <dbReference type="NCBI Taxonomy" id="2920386"/>
    <lineage>
        <taxon>Bacteria</taxon>
        <taxon>Pseudomonadati</taxon>
        <taxon>Bacteroidota</taxon>
        <taxon>Flavobacteriia</taxon>
        <taxon>Flavobacteriales</taxon>
        <taxon>Flavobacteriaceae</taxon>
        <taxon>Christiangramia</taxon>
    </lineage>
</organism>
<protein>
    <submittedName>
        <fullName evidence="5">DNA methyltransferase</fullName>
    </submittedName>
</protein>
<dbReference type="EMBL" id="JANCNS010000001">
    <property type="protein sequence ID" value="MCP9199017.1"/>
    <property type="molecule type" value="Genomic_DNA"/>
</dbReference>
<accession>A0A9X2KVB5</accession>
<feature type="domain" description="DNA methylase N-4/N-6" evidence="4">
    <location>
        <begin position="162"/>
        <end position="522"/>
    </location>
</feature>
<dbReference type="PRINTS" id="PR00508">
    <property type="entry name" value="S21N4MTFRASE"/>
</dbReference>
<keyword evidence="6" id="KW-1185">Reference proteome</keyword>
<proteinExistence type="inferred from homology"/>
<evidence type="ECO:0000313" key="6">
    <source>
        <dbReference type="Proteomes" id="UP001155280"/>
    </source>
</evidence>
<dbReference type="InterPro" id="IPR029063">
    <property type="entry name" value="SAM-dependent_MTases_sf"/>
</dbReference>
<gene>
    <name evidence="5" type="ORF">MKO06_03795</name>
</gene>
<evidence type="ECO:0000256" key="3">
    <source>
        <dbReference type="ARBA" id="ARBA00022679"/>
    </source>
</evidence>
<dbReference type="PROSITE" id="PS00092">
    <property type="entry name" value="N6_MTASE"/>
    <property type="match status" value="1"/>
</dbReference>
<dbReference type="RefSeq" id="WP_241551010.1">
    <property type="nucleotide sequence ID" value="NZ_JANCNS010000001.1"/>
</dbReference>
<dbReference type="Gene3D" id="3.40.50.150">
    <property type="entry name" value="Vaccinia Virus protein VP39"/>
    <property type="match status" value="1"/>
</dbReference>
<dbReference type="GO" id="GO:0008170">
    <property type="term" value="F:N-methyltransferase activity"/>
    <property type="evidence" value="ECO:0007669"/>
    <property type="project" value="InterPro"/>
</dbReference>
<comment type="similarity">
    <text evidence="1">Belongs to the N(4)/N(6)-methyltransferase family.</text>
</comment>
<keyword evidence="3" id="KW-0808">Transferase</keyword>
<dbReference type="Pfam" id="PF01555">
    <property type="entry name" value="N6_N4_Mtase"/>
    <property type="match status" value="1"/>
</dbReference>
<evidence type="ECO:0000256" key="2">
    <source>
        <dbReference type="ARBA" id="ARBA00022603"/>
    </source>
</evidence>
<dbReference type="GO" id="GO:0003677">
    <property type="term" value="F:DNA binding"/>
    <property type="evidence" value="ECO:0007669"/>
    <property type="project" value="InterPro"/>
</dbReference>
<evidence type="ECO:0000259" key="4">
    <source>
        <dbReference type="Pfam" id="PF01555"/>
    </source>
</evidence>
<evidence type="ECO:0000313" key="5">
    <source>
        <dbReference type="EMBL" id="MCP9199017.1"/>
    </source>
</evidence>
<sequence length="721" mass="82800">MSRLTELIDRIKFKDPKLGKELMEEFKVISARRQFGLNFERHKPENVELPNRKIKKGDKVRILPERKSLKKGDQRLWLVKEIFKTGKKKVASIKLLDDLEAKTLEKDIDNLIVVAEFQDYIYPGLVSTGRLERNKDKPYHTVINGENFHALKALNFTHKGKIDVIYIDPPYNTGSRDWKYNNNYVEADDNYRHSKWLAFMERRLEQAKDLLNPDKSVLIVTIDEKEYLRLGMLLEQLFPGQRIQMVSSMINPKGSARGKEFYRVDEYIYFVYFGKQTVNDVLIPGLCVSNSKDNDENEAEGESKKIKKVRWASLLRSGSEAQREDSHLKFYPVLVDRGTKTIIDAGDPVPLGIDKSEVDIPKGLDAVWPIRSDGSDGRWQLNQNSFRKLLSNGHLKISSINKKSGKITFNYLMEGQRKQLKEGGLIISGKDKYGGIIVEYSDKDSVVGRPRTLWMTKAHSATEHGSSLIKKFIPGRTFPYPKSLYAVEDTLKFFVRDNPNAIILDFFAGSGTTAHAVMRLNRLDDGARQCISITNNEVSAEEQIILKNKGLRPGDKEWEDLGICEYITKPRIKAALTGKTPEGKKISGEYKFYDEFPFSKGFSENVEFFTLTYHTPIAIHHNLAYQQIAPLLWMRAGSQGMRIDKLPEKGWEILGNYALLVDLDKNADFILSLKNRPKIKMVFIVTNDDRRFQAIVRQLPDGVEAIRLYESYLKNFQFTSE</sequence>
<dbReference type="InterPro" id="IPR002052">
    <property type="entry name" value="DNA_methylase_N6_adenine_CS"/>
</dbReference>
<name>A0A9X2KVB5_9FLAO</name>
<keyword evidence="2 5" id="KW-0489">Methyltransferase</keyword>
<dbReference type="InterPro" id="IPR001091">
    <property type="entry name" value="RM_Methyltransferase"/>
</dbReference>
<dbReference type="SUPFAM" id="SSF53335">
    <property type="entry name" value="S-adenosyl-L-methionine-dependent methyltransferases"/>
    <property type="match status" value="1"/>
</dbReference>
<dbReference type="Proteomes" id="UP001155280">
    <property type="component" value="Unassembled WGS sequence"/>
</dbReference>
<comment type="caution">
    <text evidence="5">The sequence shown here is derived from an EMBL/GenBank/DDBJ whole genome shotgun (WGS) entry which is preliminary data.</text>
</comment>
<evidence type="ECO:0000256" key="1">
    <source>
        <dbReference type="ARBA" id="ARBA00006594"/>
    </source>
</evidence>
<dbReference type="GO" id="GO:0032259">
    <property type="term" value="P:methylation"/>
    <property type="evidence" value="ECO:0007669"/>
    <property type="project" value="UniProtKB-KW"/>
</dbReference>
<reference evidence="5" key="1">
    <citation type="submission" date="2022-07" db="EMBL/GenBank/DDBJ databases">
        <title>Gramela sediminis sp. nov., isolated from deep-sea sediment of the Indian Ocean.</title>
        <authorList>
            <person name="Shi H."/>
        </authorList>
    </citation>
    <scope>NUCLEOTIDE SEQUENCE</scope>
    <source>
        <strain evidence="5">GC03-9</strain>
    </source>
</reference>